<evidence type="ECO:0000313" key="4">
    <source>
        <dbReference type="Proteomes" id="UP000652761"/>
    </source>
</evidence>
<feature type="region of interest" description="Disordered" evidence="1">
    <location>
        <begin position="139"/>
        <end position="160"/>
    </location>
</feature>
<feature type="domain" description="Myb/SANT-like" evidence="2">
    <location>
        <begin position="517"/>
        <end position="580"/>
    </location>
</feature>
<dbReference type="AlphaFoldDB" id="A0A843X1W6"/>
<sequence>MGNVIAAMERMKWSKLATLSEVSYPYLVKAFYVCLKTEEDGSLTSSVKDSSSRIEDIPQELIEPIGQYSEVIPPSSPVASVLKDVLDSEPVISDDQVAEAVASGHTTEMAMEKAPSQREQAVTHENVSVEDAPIEGEQSLDEEAAPQGEHTESIPTNTKERVELEEPMARAQSKRKRVAHRRPKEKQLKIQLKPIIKRLNEQGKTLTSLQSDIQSILISQTLAANEIGALTTEVHNLRDDFKMFKQLCRWMKGEFDSVKKLISSSVQSTSAPSAPSSAEPISSSRAPKAVAGPSGPSEAVVGPPGPLISEDVNASVVEPTVAPEAPESSTLATPAPPSPPSLSTTPPAPITFKQPMPRTISSPSPFPSQSTSSPTISPTIPLPSLVIEDPTVSSSTGASSSSGPSSAGPSTTLTPKSFLHPPTPPSSITFIPENPQLASAFLNNCEDELERTTLTSILLLLRLDSLKSMCLESMSNIRIFVDYFQMIGKIGYGRVKEKTQRKGRMGNRLVQQEKAVWNEQKHAIFVRLCLEQKIAGNKPSNTLNKVGYENLEREFLRQTGTHYVRSQLKNHWDSTRRDWQI</sequence>
<feature type="compositionally biased region" description="Low complexity" evidence="1">
    <location>
        <begin position="359"/>
        <end position="384"/>
    </location>
</feature>
<proteinExistence type="predicted"/>
<dbReference type="PANTHER" id="PTHR47069:SF11">
    <property type="entry name" value="OS04G0275550 PROTEIN"/>
    <property type="match status" value="1"/>
</dbReference>
<protein>
    <recommendedName>
        <fullName evidence="2">Myb/SANT-like domain-containing protein</fullName>
    </recommendedName>
</protein>
<feature type="compositionally biased region" description="Low complexity" evidence="1">
    <location>
        <begin position="393"/>
        <end position="412"/>
    </location>
</feature>
<dbReference type="OrthoDB" id="683049at2759"/>
<organism evidence="3 4">
    <name type="scientific">Colocasia esculenta</name>
    <name type="common">Wild taro</name>
    <name type="synonym">Arum esculentum</name>
    <dbReference type="NCBI Taxonomy" id="4460"/>
    <lineage>
        <taxon>Eukaryota</taxon>
        <taxon>Viridiplantae</taxon>
        <taxon>Streptophyta</taxon>
        <taxon>Embryophyta</taxon>
        <taxon>Tracheophyta</taxon>
        <taxon>Spermatophyta</taxon>
        <taxon>Magnoliopsida</taxon>
        <taxon>Liliopsida</taxon>
        <taxon>Araceae</taxon>
        <taxon>Aroideae</taxon>
        <taxon>Colocasieae</taxon>
        <taxon>Colocasia</taxon>
    </lineage>
</organism>
<dbReference type="InterPro" id="IPR024752">
    <property type="entry name" value="Myb/SANT-like_dom"/>
</dbReference>
<feature type="region of interest" description="Disordered" evidence="1">
    <location>
        <begin position="322"/>
        <end position="427"/>
    </location>
</feature>
<dbReference type="Proteomes" id="UP000652761">
    <property type="component" value="Unassembled WGS sequence"/>
</dbReference>
<keyword evidence="4" id="KW-1185">Reference proteome</keyword>
<reference evidence="3" key="1">
    <citation type="submission" date="2017-07" db="EMBL/GenBank/DDBJ databases">
        <title>Taro Niue Genome Assembly and Annotation.</title>
        <authorList>
            <person name="Atibalentja N."/>
            <person name="Keating K."/>
            <person name="Fields C.J."/>
        </authorList>
    </citation>
    <scope>NUCLEOTIDE SEQUENCE</scope>
    <source>
        <strain evidence="3">Niue_2</strain>
        <tissue evidence="3">Leaf</tissue>
    </source>
</reference>
<dbReference type="EMBL" id="NMUH01006338">
    <property type="protein sequence ID" value="MQM15047.1"/>
    <property type="molecule type" value="Genomic_DNA"/>
</dbReference>
<feature type="compositionally biased region" description="Low complexity" evidence="1">
    <location>
        <begin position="266"/>
        <end position="287"/>
    </location>
</feature>
<evidence type="ECO:0000313" key="3">
    <source>
        <dbReference type="EMBL" id="MQM15047.1"/>
    </source>
</evidence>
<evidence type="ECO:0000256" key="1">
    <source>
        <dbReference type="SAM" id="MobiDB-lite"/>
    </source>
</evidence>
<evidence type="ECO:0000259" key="2">
    <source>
        <dbReference type="Pfam" id="PF12776"/>
    </source>
</evidence>
<accession>A0A843X1W6</accession>
<dbReference type="PANTHER" id="PTHR47069">
    <property type="match status" value="1"/>
</dbReference>
<gene>
    <name evidence="3" type="ORF">Taro_047982</name>
</gene>
<dbReference type="Pfam" id="PF12776">
    <property type="entry name" value="Myb_DNA-bind_3"/>
    <property type="match status" value="1"/>
</dbReference>
<comment type="caution">
    <text evidence="3">The sequence shown here is derived from an EMBL/GenBank/DDBJ whole genome shotgun (WGS) entry which is preliminary data.</text>
</comment>
<name>A0A843X1W6_COLES</name>
<feature type="region of interest" description="Disordered" evidence="1">
    <location>
        <begin position="266"/>
        <end position="307"/>
    </location>
</feature>